<evidence type="ECO:0000256" key="6">
    <source>
        <dbReference type="SAM" id="Phobius"/>
    </source>
</evidence>
<evidence type="ECO:0000313" key="8">
    <source>
        <dbReference type="EMBL" id="BBE30484.1"/>
    </source>
</evidence>
<dbReference type="KEGG" id="ocy:OSSY52_06250"/>
<keyword evidence="5 6" id="KW-0472">Membrane</keyword>
<comment type="subcellular location">
    <subcellularLocation>
        <location evidence="1">Cell membrane</location>
        <topology evidence="1">Multi-pass membrane protein</topology>
    </subcellularLocation>
</comment>
<dbReference type="GO" id="GO:0005886">
    <property type="term" value="C:plasma membrane"/>
    <property type="evidence" value="ECO:0007669"/>
    <property type="project" value="UniProtKB-SubCell"/>
</dbReference>
<dbReference type="Pfam" id="PF03553">
    <property type="entry name" value="Na_H_antiporter"/>
    <property type="match status" value="1"/>
</dbReference>
<dbReference type="EMBL" id="AP018712">
    <property type="protein sequence ID" value="BBE30484.1"/>
    <property type="molecule type" value="Genomic_DNA"/>
</dbReference>
<evidence type="ECO:0000313" key="9">
    <source>
        <dbReference type="Proteomes" id="UP000516361"/>
    </source>
</evidence>
<dbReference type="RefSeq" id="WP_190615577.1">
    <property type="nucleotide sequence ID" value="NZ_AP018712.1"/>
</dbReference>
<evidence type="ECO:0000256" key="2">
    <source>
        <dbReference type="ARBA" id="ARBA00022475"/>
    </source>
</evidence>
<dbReference type="InterPro" id="IPR018461">
    <property type="entry name" value="Na/H_Antiport_NhaC-like_C"/>
</dbReference>
<keyword evidence="9" id="KW-1185">Reference proteome</keyword>
<proteinExistence type="predicted"/>
<name>A0A7G1G5Y5_9BACT</name>
<feature type="transmembrane region" description="Helical" evidence="6">
    <location>
        <begin position="187"/>
        <end position="208"/>
    </location>
</feature>
<dbReference type="PANTHER" id="PTHR43478:SF1">
    <property type="entry name" value="NA+_H+ ANTIPORTER NHAC-LIKE C-TERMINAL DOMAIN-CONTAINING PROTEIN"/>
    <property type="match status" value="1"/>
</dbReference>
<accession>A0A7G1G5Y5</accession>
<reference evidence="8 9" key="1">
    <citation type="submission" date="2018-06" db="EMBL/GenBank/DDBJ databases">
        <title>Genome sequencing of Oceanotoga sp. sy52.</title>
        <authorList>
            <person name="Mori K."/>
        </authorList>
    </citation>
    <scope>NUCLEOTIDE SEQUENCE [LARGE SCALE GENOMIC DNA]</scope>
    <source>
        <strain evidence="9">sy52</strain>
    </source>
</reference>
<dbReference type="InParanoid" id="A0A7G1G5Y5"/>
<feature type="transmembrane region" description="Helical" evidence="6">
    <location>
        <begin position="343"/>
        <end position="363"/>
    </location>
</feature>
<evidence type="ECO:0000259" key="7">
    <source>
        <dbReference type="Pfam" id="PF03553"/>
    </source>
</evidence>
<feature type="transmembrane region" description="Helical" evidence="6">
    <location>
        <begin position="384"/>
        <end position="401"/>
    </location>
</feature>
<gene>
    <name evidence="8" type="ORF">OSSY52_06250</name>
</gene>
<sequence>MKKSKRNLIITVFTMIFLMLSVSIFAAGGDSQKFDYGALSLIPPIVAIALAFLTKEVILSLALGVFSGALISTFATSSSGFFLKIVESYTNTISYPVKALGDEWHAGILIFTVAIGGMVAIISKMGGTRAIANALAKKAKTARSAQNVTWLMGIVIFFDDYANTLIVGPTMRPLADKMKVSREKLSYIVDSTAAPVAGMALISTWIGYELGLIGDSFKAANLTDINAYSVFINTIPYRLYSIFAIVMVFLVGFMLRDFGPMYKAEKRARLTGKLLSDGATPLSSADFEKGNEKKDIPLRMSNALVPIITLVVFAFIGLWYSGGGLEKPFTLIGIRDAFGDADASVSLIWAAILAGIVAMVMGISQKILTLHEAFEAWVEGAKSLMITAIILTLAWSIGSVTETLGTAPYLVKVVSGSLPGWLLPTLVYIMSSIVAFSTGTSWGTMAIMMPLAIPLATHYSGGALTPIVYATLGSVLTGSIFGDHCSPISDTTIMSSMASSADHMDHVKTQIPYALFIAGLTIVVGTIPIGLGLPVWISFILGVIGIWATLKFFGKSTKLEDLQAEEGIKVNAQLEEE</sequence>
<organism evidence="8 9">
    <name type="scientific">Tepiditoga spiralis</name>
    <dbReference type="NCBI Taxonomy" id="2108365"/>
    <lineage>
        <taxon>Bacteria</taxon>
        <taxon>Thermotogati</taxon>
        <taxon>Thermotogota</taxon>
        <taxon>Thermotogae</taxon>
        <taxon>Petrotogales</taxon>
        <taxon>Petrotogaceae</taxon>
        <taxon>Tepiditoga</taxon>
    </lineage>
</organism>
<evidence type="ECO:0000256" key="3">
    <source>
        <dbReference type="ARBA" id="ARBA00022692"/>
    </source>
</evidence>
<feature type="domain" description="Na+/H+ antiporter NhaC-like C-terminal" evidence="7">
    <location>
        <begin position="196"/>
        <end position="523"/>
    </location>
</feature>
<evidence type="ECO:0000256" key="1">
    <source>
        <dbReference type="ARBA" id="ARBA00004651"/>
    </source>
</evidence>
<feature type="transmembrane region" description="Helical" evidence="6">
    <location>
        <begin position="61"/>
        <end position="83"/>
    </location>
</feature>
<feature type="transmembrane region" description="Helical" evidence="6">
    <location>
        <begin position="103"/>
        <end position="122"/>
    </location>
</feature>
<evidence type="ECO:0000256" key="4">
    <source>
        <dbReference type="ARBA" id="ARBA00022989"/>
    </source>
</evidence>
<protein>
    <submittedName>
        <fullName evidence="8">Sodium:proton antiporter</fullName>
    </submittedName>
</protein>
<dbReference type="Proteomes" id="UP000516361">
    <property type="component" value="Chromosome"/>
</dbReference>
<keyword evidence="4 6" id="KW-1133">Transmembrane helix</keyword>
<evidence type="ECO:0000256" key="5">
    <source>
        <dbReference type="ARBA" id="ARBA00023136"/>
    </source>
</evidence>
<feature type="transmembrane region" description="Helical" evidence="6">
    <location>
        <begin position="511"/>
        <end position="529"/>
    </location>
</feature>
<feature type="transmembrane region" description="Helical" evidence="6">
    <location>
        <begin position="421"/>
        <end position="442"/>
    </location>
</feature>
<feature type="transmembrane region" description="Helical" evidence="6">
    <location>
        <begin position="36"/>
        <end position="54"/>
    </location>
</feature>
<feature type="transmembrane region" description="Helical" evidence="6">
    <location>
        <begin position="303"/>
        <end position="323"/>
    </location>
</feature>
<dbReference type="PANTHER" id="PTHR43478">
    <property type="entry name" value="NA+/H+ ANTIPORTER-RELATED"/>
    <property type="match status" value="1"/>
</dbReference>
<dbReference type="AlphaFoldDB" id="A0A7G1G5Y5"/>
<keyword evidence="2" id="KW-1003">Cell membrane</keyword>
<keyword evidence="3 6" id="KW-0812">Transmembrane</keyword>
<feature type="transmembrane region" description="Helical" evidence="6">
    <location>
        <begin position="239"/>
        <end position="259"/>
    </location>
</feature>